<keyword evidence="1" id="KW-0812">Transmembrane</keyword>
<dbReference type="EMBL" id="PYGJ01000009">
    <property type="protein sequence ID" value="PSL18648.1"/>
    <property type="molecule type" value="Genomic_DNA"/>
</dbReference>
<gene>
    <name evidence="2" type="ORF">CLV88_10933</name>
</gene>
<evidence type="ECO:0000313" key="3">
    <source>
        <dbReference type="Proteomes" id="UP000240418"/>
    </source>
</evidence>
<dbReference type="OrthoDB" id="9806874at2"/>
<dbReference type="RefSeq" id="WP_106609025.1">
    <property type="nucleotide sequence ID" value="NZ_PYGJ01000009.1"/>
</dbReference>
<keyword evidence="1" id="KW-0472">Membrane</keyword>
<evidence type="ECO:0000256" key="1">
    <source>
        <dbReference type="SAM" id="Phobius"/>
    </source>
</evidence>
<feature type="transmembrane region" description="Helical" evidence="1">
    <location>
        <begin position="108"/>
        <end position="134"/>
    </location>
</feature>
<evidence type="ECO:0000313" key="2">
    <source>
        <dbReference type="EMBL" id="PSL18648.1"/>
    </source>
</evidence>
<reference evidence="2 3" key="1">
    <citation type="submission" date="2018-03" db="EMBL/GenBank/DDBJ databases">
        <title>Genomic Encyclopedia of Archaeal and Bacterial Type Strains, Phase II (KMG-II): from individual species to whole genera.</title>
        <authorList>
            <person name="Goeker M."/>
        </authorList>
    </citation>
    <scope>NUCLEOTIDE SEQUENCE [LARGE SCALE GENOMIC DNA]</scope>
    <source>
        <strain evidence="2 3">DSM 100673</strain>
    </source>
</reference>
<dbReference type="PANTHER" id="PTHR31881:SF6">
    <property type="entry name" value="OS09G0494600 PROTEIN"/>
    <property type="match status" value="1"/>
</dbReference>
<organism evidence="2 3">
    <name type="scientific">Shimia abyssi</name>
    <dbReference type="NCBI Taxonomy" id="1662395"/>
    <lineage>
        <taxon>Bacteria</taxon>
        <taxon>Pseudomonadati</taxon>
        <taxon>Pseudomonadota</taxon>
        <taxon>Alphaproteobacteria</taxon>
        <taxon>Rhodobacterales</taxon>
        <taxon>Roseobacteraceae</taxon>
    </lineage>
</organism>
<dbReference type="AlphaFoldDB" id="A0A2P8FAD2"/>
<dbReference type="PANTHER" id="PTHR31881">
    <property type="match status" value="1"/>
</dbReference>
<comment type="caution">
    <text evidence="2">The sequence shown here is derived from an EMBL/GenBank/DDBJ whole genome shotgun (WGS) entry which is preliminary data.</text>
</comment>
<accession>A0A2P8FAD2</accession>
<dbReference type="Proteomes" id="UP000240418">
    <property type="component" value="Unassembled WGS sequence"/>
</dbReference>
<sequence length="238" mass="26468">MTWIERFSLFSTLDLAAFFCLFFAWIIIGHIIENPLKGRPSVSRLMVHYRREWMRNFLDRNPRVFDAQILGNLRQGTAFFASATMIAIGGGLALIGNAEQFAGVASDLTLVSAPAIVVEIKIVVMLIFVANAFLKFVWAHRLFGYCSVVMSAVPNDTNDPKALARCDTAAEINITAARSYNRAMRSVYFGLAAATWHFGAPALLVGTIITVFVLWRREFASQSRNALLREQRADGVVS</sequence>
<dbReference type="InterPro" id="IPR006747">
    <property type="entry name" value="DUF599"/>
</dbReference>
<feature type="transmembrane region" description="Helical" evidence="1">
    <location>
        <begin position="78"/>
        <end position="96"/>
    </location>
</feature>
<proteinExistence type="predicted"/>
<protein>
    <submittedName>
        <fullName evidence="2">Putative membrane protein</fullName>
    </submittedName>
</protein>
<name>A0A2P8FAD2_9RHOB</name>
<dbReference type="Pfam" id="PF04654">
    <property type="entry name" value="DUF599"/>
    <property type="match status" value="1"/>
</dbReference>
<keyword evidence="1" id="KW-1133">Transmembrane helix</keyword>
<feature type="transmembrane region" description="Helical" evidence="1">
    <location>
        <begin position="12"/>
        <end position="32"/>
    </location>
</feature>
<keyword evidence="3" id="KW-1185">Reference proteome</keyword>
<feature type="transmembrane region" description="Helical" evidence="1">
    <location>
        <begin position="187"/>
        <end position="215"/>
    </location>
</feature>